<gene>
    <name evidence="2" type="ORF">HRI_001623100</name>
</gene>
<name>A0A9W7HMM0_HIBTR</name>
<dbReference type="PANTHER" id="PTHR32246:SF173">
    <property type="entry name" value="C2 DOMAIN-CONTAINING PROTEIN"/>
    <property type="match status" value="1"/>
</dbReference>
<keyword evidence="3" id="KW-1185">Reference proteome</keyword>
<dbReference type="Gene3D" id="2.60.40.150">
    <property type="entry name" value="C2 domain"/>
    <property type="match status" value="1"/>
</dbReference>
<reference evidence="2" key="1">
    <citation type="submission" date="2023-05" db="EMBL/GenBank/DDBJ databases">
        <title>Genome and transcriptome analyses reveal genes involved in the formation of fine ridges on petal epidermal cells in Hibiscus trionum.</title>
        <authorList>
            <person name="Koshimizu S."/>
            <person name="Masuda S."/>
            <person name="Ishii T."/>
            <person name="Shirasu K."/>
            <person name="Hoshino A."/>
            <person name="Arita M."/>
        </authorList>
    </citation>
    <scope>NUCLEOTIDE SEQUENCE</scope>
    <source>
        <strain evidence="2">Hamamatsu line</strain>
    </source>
</reference>
<proteinExistence type="predicted"/>
<dbReference type="InterPro" id="IPR000008">
    <property type="entry name" value="C2_dom"/>
</dbReference>
<organism evidence="2 3">
    <name type="scientific">Hibiscus trionum</name>
    <name type="common">Flower of an hour</name>
    <dbReference type="NCBI Taxonomy" id="183268"/>
    <lineage>
        <taxon>Eukaryota</taxon>
        <taxon>Viridiplantae</taxon>
        <taxon>Streptophyta</taxon>
        <taxon>Embryophyta</taxon>
        <taxon>Tracheophyta</taxon>
        <taxon>Spermatophyta</taxon>
        <taxon>Magnoliopsida</taxon>
        <taxon>eudicotyledons</taxon>
        <taxon>Gunneridae</taxon>
        <taxon>Pentapetalae</taxon>
        <taxon>rosids</taxon>
        <taxon>malvids</taxon>
        <taxon>Malvales</taxon>
        <taxon>Malvaceae</taxon>
        <taxon>Malvoideae</taxon>
        <taxon>Hibiscus</taxon>
    </lineage>
</organism>
<accession>A0A9W7HMM0</accession>
<dbReference type="OrthoDB" id="1017862at2759"/>
<feature type="domain" description="C2" evidence="1">
    <location>
        <begin position="9"/>
        <end position="100"/>
    </location>
</feature>
<dbReference type="PANTHER" id="PTHR32246">
    <property type="entry name" value="INGRESSION PROTEIN FIC1"/>
    <property type="match status" value="1"/>
</dbReference>
<dbReference type="EMBL" id="BSYR01000016">
    <property type="protein sequence ID" value="GMI79538.1"/>
    <property type="molecule type" value="Genomic_DNA"/>
</dbReference>
<dbReference type="SUPFAM" id="SSF49562">
    <property type="entry name" value="C2 domain (Calcium/lipid-binding domain, CaLB)"/>
    <property type="match status" value="1"/>
</dbReference>
<dbReference type="AlphaFoldDB" id="A0A9W7HMM0"/>
<dbReference type="Pfam" id="PF00168">
    <property type="entry name" value="C2"/>
    <property type="match status" value="1"/>
</dbReference>
<comment type="caution">
    <text evidence="2">The sequence shown here is derived from an EMBL/GenBank/DDBJ whole genome shotgun (WGS) entry which is preliminary data.</text>
</comment>
<dbReference type="Proteomes" id="UP001165190">
    <property type="component" value="Unassembled WGS sequence"/>
</dbReference>
<evidence type="ECO:0000313" key="2">
    <source>
        <dbReference type="EMBL" id="GMI79538.1"/>
    </source>
</evidence>
<sequence>MGTRVLGISIHVISAEVLRRGVNLFTPTMEPYVVVSVNGDHRSSQTTPIGTVRGSCCYWNNNVRFPVETTALSVEFHLKSRHRLEDVDIATFEIPIDGELFHGNNRNLIPIRSLVIDFFDGEVEGFFNFSYQYSNSYSNLVPLSVINYPPANPSPSPSPRIVGYLYPTPPPPHSGYLSYEYREPPSRGYGYDDFAADVDFEDYYLEAAYEDDFDNYFDDYYEDY</sequence>
<dbReference type="InterPro" id="IPR035892">
    <property type="entry name" value="C2_domain_sf"/>
</dbReference>
<protein>
    <recommendedName>
        <fullName evidence="1">C2 domain-containing protein</fullName>
    </recommendedName>
</protein>
<evidence type="ECO:0000313" key="3">
    <source>
        <dbReference type="Proteomes" id="UP001165190"/>
    </source>
</evidence>
<evidence type="ECO:0000259" key="1">
    <source>
        <dbReference type="Pfam" id="PF00168"/>
    </source>
</evidence>